<sequence>MPQPGGRPGDMVLDCSGGSTGSEPIRSAQGRRRESTDEDKGLDCRQGW</sequence>
<keyword evidence="3" id="KW-1185">Reference proteome</keyword>
<evidence type="ECO:0000313" key="3">
    <source>
        <dbReference type="Proteomes" id="UP001140949"/>
    </source>
</evidence>
<dbReference type="AlphaFoldDB" id="A0AAX6EEX2"/>
<reference evidence="2" key="1">
    <citation type="journal article" date="2023" name="GigaByte">
        <title>Genome assembly of the bearded iris, Iris pallida Lam.</title>
        <authorList>
            <person name="Bruccoleri R.E."/>
            <person name="Oakeley E.J."/>
            <person name="Faust A.M.E."/>
            <person name="Altorfer M."/>
            <person name="Dessus-Babus S."/>
            <person name="Burckhardt D."/>
            <person name="Oertli M."/>
            <person name="Naumann U."/>
            <person name="Petersen F."/>
            <person name="Wong J."/>
        </authorList>
    </citation>
    <scope>NUCLEOTIDE SEQUENCE</scope>
    <source>
        <strain evidence="2">GSM-AAB239-AS_SAM_17_03QT</strain>
    </source>
</reference>
<evidence type="ECO:0000313" key="2">
    <source>
        <dbReference type="EMBL" id="KAJ6802545.1"/>
    </source>
</evidence>
<organism evidence="2 3">
    <name type="scientific">Iris pallida</name>
    <name type="common">Sweet iris</name>
    <dbReference type="NCBI Taxonomy" id="29817"/>
    <lineage>
        <taxon>Eukaryota</taxon>
        <taxon>Viridiplantae</taxon>
        <taxon>Streptophyta</taxon>
        <taxon>Embryophyta</taxon>
        <taxon>Tracheophyta</taxon>
        <taxon>Spermatophyta</taxon>
        <taxon>Magnoliopsida</taxon>
        <taxon>Liliopsida</taxon>
        <taxon>Asparagales</taxon>
        <taxon>Iridaceae</taxon>
        <taxon>Iridoideae</taxon>
        <taxon>Irideae</taxon>
        <taxon>Iris</taxon>
    </lineage>
</organism>
<dbReference type="Proteomes" id="UP001140949">
    <property type="component" value="Unassembled WGS sequence"/>
</dbReference>
<dbReference type="EMBL" id="JANAVB010037219">
    <property type="protein sequence ID" value="KAJ6802545.1"/>
    <property type="molecule type" value="Genomic_DNA"/>
</dbReference>
<gene>
    <name evidence="2" type="ORF">M6B38_192105</name>
</gene>
<accession>A0AAX6EEX2</accession>
<feature type="region of interest" description="Disordered" evidence="1">
    <location>
        <begin position="1"/>
        <end position="48"/>
    </location>
</feature>
<protein>
    <submittedName>
        <fullName evidence="2">Uncharacterized protein</fullName>
    </submittedName>
</protein>
<name>A0AAX6EEX2_IRIPA</name>
<comment type="caution">
    <text evidence="2">The sequence shown here is derived from an EMBL/GenBank/DDBJ whole genome shotgun (WGS) entry which is preliminary data.</text>
</comment>
<evidence type="ECO:0000256" key="1">
    <source>
        <dbReference type="SAM" id="MobiDB-lite"/>
    </source>
</evidence>
<feature type="compositionally biased region" description="Basic and acidic residues" evidence="1">
    <location>
        <begin position="31"/>
        <end position="48"/>
    </location>
</feature>
<reference evidence="2" key="2">
    <citation type="submission" date="2023-04" db="EMBL/GenBank/DDBJ databases">
        <authorList>
            <person name="Bruccoleri R.E."/>
            <person name="Oakeley E.J."/>
            <person name="Faust A.-M."/>
            <person name="Dessus-Babus S."/>
            <person name="Altorfer M."/>
            <person name="Burckhardt D."/>
            <person name="Oertli M."/>
            <person name="Naumann U."/>
            <person name="Petersen F."/>
            <person name="Wong J."/>
        </authorList>
    </citation>
    <scope>NUCLEOTIDE SEQUENCE</scope>
    <source>
        <strain evidence="2">GSM-AAB239-AS_SAM_17_03QT</strain>
        <tissue evidence="2">Leaf</tissue>
    </source>
</reference>
<proteinExistence type="predicted"/>